<dbReference type="InterPro" id="IPR006311">
    <property type="entry name" value="TAT_signal"/>
</dbReference>
<sequence length="281" mass="29983">MARGEAETTDPDGGRWGRRRVLGGGALLAGGITLGAVGMSQGAGLADRHLPLSGGPASATVGNRRQDVGAGGLQVVWHVPATERLIALTFDDGPLPQWTPTVLDILDRHAVPATFFLVGARVRRHAGLIRGRLTRHEVGNHSWRHRDLARLAATEVHDDLRRSHEAITEVTGVPPRLVRPPYGHLGGGVLHAAVRLDYRVVLWSLQMVEGEFPDDPAGHARRIVADVVPGTILLAHDAGSENRQVAVRGLDAMITGLRARGYTFVTVSQLLSRASGPRVGG</sequence>
<dbReference type="InterPro" id="IPR002509">
    <property type="entry name" value="NODB_dom"/>
</dbReference>
<dbReference type="GO" id="GO:0005975">
    <property type="term" value="P:carbohydrate metabolic process"/>
    <property type="evidence" value="ECO:0007669"/>
    <property type="project" value="InterPro"/>
</dbReference>
<dbReference type="InterPro" id="IPR011330">
    <property type="entry name" value="Glyco_hydro/deAcase_b/a-brl"/>
</dbReference>
<protein>
    <submittedName>
        <fullName evidence="2">Peptidoglycan/xylan/chitin deacetylase, PgdA/CDA1 family</fullName>
    </submittedName>
</protein>
<name>A0A1C5AWD6_9ACTN</name>
<dbReference type="Proteomes" id="UP000198797">
    <property type="component" value="Unassembled WGS sequence"/>
</dbReference>
<dbReference type="STRING" id="121616.GA0070216_13410"/>
<feature type="domain" description="NodB homology" evidence="1">
    <location>
        <begin position="84"/>
        <end position="265"/>
    </location>
</feature>
<dbReference type="InterPro" id="IPR050248">
    <property type="entry name" value="Polysacc_deacetylase_ArnD"/>
</dbReference>
<organism evidence="2 3">
    <name type="scientific">Micromonospora matsumotoense</name>
    <dbReference type="NCBI Taxonomy" id="121616"/>
    <lineage>
        <taxon>Bacteria</taxon>
        <taxon>Bacillati</taxon>
        <taxon>Actinomycetota</taxon>
        <taxon>Actinomycetes</taxon>
        <taxon>Micromonosporales</taxon>
        <taxon>Micromonosporaceae</taxon>
        <taxon>Micromonospora</taxon>
    </lineage>
</organism>
<reference evidence="3" key="1">
    <citation type="submission" date="2016-06" db="EMBL/GenBank/DDBJ databases">
        <authorList>
            <person name="Varghese N."/>
            <person name="Submissions Spin"/>
        </authorList>
    </citation>
    <scope>NUCLEOTIDE SEQUENCE [LARGE SCALE GENOMIC DNA]</scope>
    <source>
        <strain evidence="3">DSM 44100</strain>
    </source>
</reference>
<dbReference type="CDD" id="cd10917">
    <property type="entry name" value="CE4_NodB_like_6s_7s"/>
    <property type="match status" value="1"/>
</dbReference>
<dbReference type="PROSITE" id="PS51318">
    <property type="entry name" value="TAT"/>
    <property type="match status" value="1"/>
</dbReference>
<dbReference type="SUPFAM" id="SSF88713">
    <property type="entry name" value="Glycoside hydrolase/deacetylase"/>
    <property type="match status" value="1"/>
</dbReference>
<dbReference type="PROSITE" id="PS51677">
    <property type="entry name" value="NODB"/>
    <property type="match status" value="1"/>
</dbReference>
<proteinExistence type="predicted"/>
<evidence type="ECO:0000313" key="2">
    <source>
        <dbReference type="EMBL" id="SCF49361.1"/>
    </source>
</evidence>
<dbReference type="AlphaFoldDB" id="A0A1C5AWD6"/>
<dbReference type="Pfam" id="PF01522">
    <property type="entry name" value="Polysacc_deac_1"/>
    <property type="match status" value="1"/>
</dbReference>
<dbReference type="GO" id="GO:0016810">
    <property type="term" value="F:hydrolase activity, acting on carbon-nitrogen (but not peptide) bonds"/>
    <property type="evidence" value="ECO:0007669"/>
    <property type="project" value="InterPro"/>
</dbReference>
<evidence type="ECO:0000259" key="1">
    <source>
        <dbReference type="PROSITE" id="PS51677"/>
    </source>
</evidence>
<evidence type="ECO:0000313" key="3">
    <source>
        <dbReference type="Proteomes" id="UP000198797"/>
    </source>
</evidence>
<dbReference type="OrthoDB" id="3864432at2"/>
<keyword evidence="3" id="KW-1185">Reference proteome</keyword>
<accession>A0A1C5AWD6</accession>
<dbReference type="EMBL" id="FMCU01000034">
    <property type="protein sequence ID" value="SCF49361.1"/>
    <property type="molecule type" value="Genomic_DNA"/>
</dbReference>
<gene>
    <name evidence="2" type="ORF">GA0070216_13410</name>
</gene>
<dbReference type="Gene3D" id="3.20.20.370">
    <property type="entry name" value="Glycoside hydrolase/deacetylase"/>
    <property type="match status" value="1"/>
</dbReference>
<dbReference type="PANTHER" id="PTHR10587">
    <property type="entry name" value="GLYCOSYL TRANSFERASE-RELATED"/>
    <property type="match status" value="1"/>
</dbReference>
<dbReference type="PANTHER" id="PTHR10587:SF137">
    <property type="entry name" value="4-DEOXY-4-FORMAMIDO-L-ARABINOSE-PHOSPHOUNDECAPRENOL DEFORMYLASE ARND-RELATED"/>
    <property type="match status" value="1"/>
</dbReference>
<dbReference type="RefSeq" id="WP_091254315.1">
    <property type="nucleotide sequence ID" value="NZ_FMCU01000034.1"/>
</dbReference>